<dbReference type="EMBL" id="CAJZAF010000012">
    <property type="protein sequence ID" value="CAG9172894.1"/>
    <property type="molecule type" value="Genomic_DNA"/>
</dbReference>
<accession>A0ABN7YHD7</accession>
<protein>
    <recommendedName>
        <fullName evidence="3">Transposase</fullName>
    </recommendedName>
</protein>
<keyword evidence="2" id="KW-1185">Reference proteome</keyword>
<comment type="caution">
    <text evidence="1">The sequence shown here is derived from an EMBL/GenBank/DDBJ whole genome shotgun (WGS) entry which is preliminary data.</text>
</comment>
<sequence length="43" mass="4631">MNTTTYGLDIAKTVFQLYWVELSGKAFQPTLQPGEADGVPGDA</sequence>
<proteinExistence type="predicted"/>
<evidence type="ECO:0000313" key="1">
    <source>
        <dbReference type="EMBL" id="CAG9172894.1"/>
    </source>
</evidence>
<evidence type="ECO:0008006" key="3">
    <source>
        <dbReference type="Google" id="ProtNLM"/>
    </source>
</evidence>
<dbReference type="Proteomes" id="UP000701702">
    <property type="component" value="Unassembled WGS sequence"/>
</dbReference>
<name>A0ABN7YHD7_9BURK</name>
<reference evidence="1 2" key="1">
    <citation type="submission" date="2021-08" db="EMBL/GenBank/DDBJ databases">
        <authorList>
            <person name="Peeters C."/>
        </authorList>
    </citation>
    <scope>NUCLEOTIDE SEQUENCE [LARGE SCALE GENOMIC DNA]</scope>
    <source>
        <strain evidence="1 2">LMG 23994</strain>
    </source>
</reference>
<gene>
    <name evidence="1" type="ORF">LMG23994_02490</name>
</gene>
<organism evidence="1 2">
    <name type="scientific">Cupriavidus pinatubonensis</name>
    <dbReference type="NCBI Taxonomy" id="248026"/>
    <lineage>
        <taxon>Bacteria</taxon>
        <taxon>Pseudomonadati</taxon>
        <taxon>Pseudomonadota</taxon>
        <taxon>Betaproteobacteria</taxon>
        <taxon>Burkholderiales</taxon>
        <taxon>Burkholderiaceae</taxon>
        <taxon>Cupriavidus</taxon>
    </lineage>
</organism>
<evidence type="ECO:0000313" key="2">
    <source>
        <dbReference type="Proteomes" id="UP000701702"/>
    </source>
</evidence>